<dbReference type="KEGG" id="aaf:AURANDRAFT_71902"/>
<reference evidence="1 2" key="1">
    <citation type="submission" date="2024-03" db="EMBL/GenBank/DDBJ databases">
        <title>Aureococcus anophagefferens CCMP1851 and Kratosvirus quantuckense: Draft genome of a second virus-susceptible host strain in the model system.</title>
        <authorList>
            <person name="Chase E."/>
            <person name="Truchon A.R."/>
            <person name="Schepens W."/>
            <person name="Wilhelm S.W."/>
        </authorList>
    </citation>
    <scope>NUCLEOTIDE SEQUENCE [LARGE SCALE GENOMIC DNA]</scope>
    <source>
        <strain evidence="1 2">CCMP1851</strain>
    </source>
</reference>
<sequence>MALLLPKPILKRSAATAPLRQSFFDATPDEARSSPEAARIRTTVMTAYKNLGFTGPAFALPSGRVVTEDLWESALEVALDDTADYGLDALRDFSLERWLSAKVHAEGNTDQRARLEELLQSLDVPAEPVDEYRAGLPVDFADVMHQPLQEVEVYRGLDDLVPEDVVHSGALPPDDDQDADVPEDGDAEDAA</sequence>
<dbReference type="Proteomes" id="UP001363151">
    <property type="component" value="Unassembled WGS sequence"/>
</dbReference>
<evidence type="ECO:0000313" key="1">
    <source>
        <dbReference type="EMBL" id="KAK7235967.1"/>
    </source>
</evidence>
<protein>
    <submittedName>
        <fullName evidence="1">Uncharacterized protein</fullName>
    </submittedName>
</protein>
<comment type="caution">
    <text evidence="1">The sequence shown here is derived from an EMBL/GenBank/DDBJ whole genome shotgun (WGS) entry which is preliminary data.</text>
</comment>
<gene>
    <name evidence="1" type="ORF">SO694_00065173</name>
</gene>
<proteinExistence type="predicted"/>
<dbReference type="EMBL" id="JBBJCI010000288">
    <property type="protein sequence ID" value="KAK7235967.1"/>
    <property type="molecule type" value="Genomic_DNA"/>
</dbReference>
<accession>A0ABR1FQV4</accession>
<name>A0ABR1FQV4_AURAN</name>
<evidence type="ECO:0000313" key="2">
    <source>
        <dbReference type="Proteomes" id="UP001363151"/>
    </source>
</evidence>
<organism evidence="1 2">
    <name type="scientific">Aureococcus anophagefferens</name>
    <name type="common">Harmful bloom alga</name>
    <dbReference type="NCBI Taxonomy" id="44056"/>
    <lineage>
        <taxon>Eukaryota</taxon>
        <taxon>Sar</taxon>
        <taxon>Stramenopiles</taxon>
        <taxon>Ochrophyta</taxon>
        <taxon>Pelagophyceae</taxon>
        <taxon>Pelagomonadales</taxon>
        <taxon>Pelagomonadaceae</taxon>
        <taxon>Aureococcus</taxon>
    </lineage>
</organism>
<keyword evidence="2" id="KW-1185">Reference proteome</keyword>